<protein>
    <submittedName>
        <fullName evidence="4">Mechanosensitive ion channel family protein</fullName>
    </submittedName>
</protein>
<dbReference type="PANTHER" id="PTHR30460:SF0">
    <property type="entry name" value="MODERATE CONDUCTANCE MECHANOSENSITIVE CHANNEL YBIO"/>
    <property type="match status" value="1"/>
</dbReference>
<keyword evidence="2" id="KW-0472">Membrane</keyword>
<dbReference type="PANTHER" id="PTHR30460">
    <property type="entry name" value="MODERATE CONDUCTANCE MECHANOSENSITIVE CHANNEL YBIO"/>
    <property type="match status" value="1"/>
</dbReference>
<reference evidence="4" key="1">
    <citation type="submission" date="2020-08" db="EMBL/GenBank/DDBJ databases">
        <authorList>
            <person name="Cejkova D."/>
            <person name="Kubasova T."/>
            <person name="Jahodarova E."/>
            <person name="Rychlik I."/>
        </authorList>
    </citation>
    <scope>NUCLEOTIDE SEQUENCE</scope>
    <source>
        <strain evidence="4">An420c</strain>
    </source>
</reference>
<dbReference type="Proteomes" id="UP000713880">
    <property type="component" value="Unassembled WGS sequence"/>
</dbReference>
<dbReference type="InterPro" id="IPR045276">
    <property type="entry name" value="YbiO_bact"/>
</dbReference>
<sequence>MPDKNIKIISNSDVTGVINMTRDYSYSWVDVGIEYGESLERVESILQDEFPKMREQIPGILDGPFYKGVVSLGDNSVNIRVMVLCAESDRARMECDLNRAMKLIFDKYHISIPFPQIVINQPTEFKEATAWEKRKAEEFAKAQRELTQDYVEEDEENH</sequence>
<comment type="subcellular location">
    <subcellularLocation>
        <location evidence="1">Cell membrane</location>
    </subcellularLocation>
</comment>
<dbReference type="Gene3D" id="3.30.70.100">
    <property type="match status" value="1"/>
</dbReference>
<feature type="domain" description="Mechanosensitive ion channel MscS C-terminal" evidence="3">
    <location>
        <begin position="29"/>
        <end position="112"/>
    </location>
</feature>
<keyword evidence="2" id="KW-1003">Cell membrane</keyword>
<evidence type="ECO:0000256" key="2">
    <source>
        <dbReference type="ARBA" id="ARBA00022475"/>
    </source>
</evidence>
<comment type="caution">
    <text evidence="4">The sequence shown here is derived from an EMBL/GenBank/DDBJ whole genome shotgun (WGS) entry which is preliminary data.</text>
</comment>
<dbReference type="EMBL" id="JACJLV010000032">
    <property type="protein sequence ID" value="MBM6827365.1"/>
    <property type="molecule type" value="Genomic_DNA"/>
</dbReference>
<proteinExistence type="predicted"/>
<evidence type="ECO:0000256" key="1">
    <source>
        <dbReference type="ARBA" id="ARBA00004236"/>
    </source>
</evidence>
<dbReference type="SUPFAM" id="SSF82689">
    <property type="entry name" value="Mechanosensitive channel protein MscS (YggB), C-terminal domain"/>
    <property type="match status" value="1"/>
</dbReference>
<evidence type="ECO:0000313" key="4">
    <source>
        <dbReference type="EMBL" id="MBM6827365.1"/>
    </source>
</evidence>
<dbReference type="GO" id="GO:0005886">
    <property type="term" value="C:plasma membrane"/>
    <property type="evidence" value="ECO:0007669"/>
    <property type="project" value="UniProtKB-SubCell"/>
</dbReference>
<dbReference type="AlphaFoldDB" id="A0A939BCF1"/>
<dbReference type="GO" id="GO:0008381">
    <property type="term" value="F:mechanosensitive monoatomic ion channel activity"/>
    <property type="evidence" value="ECO:0007669"/>
    <property type="project" value="InterPro"/>
</dbReference>
<evidence type="ECO:0000313" key="5">
    <source>
        <dbReference type="Proteomes" id="UP000713880"/>
    </source>
</evidence>
<keyword evidence="5" id="KW-1185">Reference proteome</keyword>
<organism evidence="4 5">
    <name type="scientific">Mordavella massiliensis</name>
    <dbReference type="NCBI Taxonomy" id="1871024"/>
    <lineage>
        <taxon>Bacteria</taxon>
        <taxon>Bacillati</taxon>
        <taxon>Bacillota</taxon>
        <taxon>Clostridia</taxon>
        <taxon>Eubacteriales</taxon>
        <taxon>Clostridiaceae</taxon>
        <taxon>Mordavella</taxon>
    </lineage>
</organism>
<dbReference type="InterPro" id="IPR011066">
    <property type="entry name" value="MscS_channel_C_sf"/>
</dbReference>
<name>A0A939BCF1_9CLOT</name>
<reference evidence="4" key="2">
    <citation type="journal article" date="2021" name="Sci. Rep.">
        <title>The distribution of antibiotic resistance genes in chicken gut microbiota commensals.</title>
        <authorList>
            <person name="Juricova H."/>
            <person name="Matiasovicova J."/>
            <person name="Kubasova T."/>
            <person name="Cejkova D."/>
            <person name="Rychlik I."/>
        </authorList>
    </citation>
    <scope>NUCLEOTIDE SEQUENCE</scope>
    <source>
        <strain evidence="4">An420c</strain>
    </source>
</reference>
<dbReference type="InterPro" id="IPR049278">
    <property type="entry name" value="MS_channel_C"/>
</dbReference>
<dbReference type="RefSeq" id="WP_204909384.1">
    <property type="nucleotide sequence ID" value="NZ_JACJLV010000032.1"/>
</dbReference>
<dbReference type="Pfam" id="PF21082">
    <property type="entry name" value="MS_channel_3rd"/>
    <property type="match status" value="1"/>
</dbReference>
<accession>A0A939BCF1</accession>
<gene>
    <name evidence="4" type="ORF">H6A13_09715</name>
</gene>
<evidence type="ECO:0000259" key="3">
    <source>
        <dbReference type="Pfam" id="PF21082"/>
    </source>
</evidence>